<name>A0A9Q1CYR2_CONCO</name>
<feature type="compositionally biased region" description="Low complexity" evidence="1">
    <location>
        <begin position="246"/>
        <end position="271"/>
    </location>
</feature>
<dbReference type="PROSITE" id="PS00972">
    <property type="entry name" value="USP_1"/>
    <property type="match status" value="1"/>
</dbReference>
<protein>
    <recommendedName>
        <fullName evidence="2">Peptidase C19 ubiquitin carboxyl-terminal hydrolase domain-containing protein</fullName>
    </recommendedName>
</protein>
<dbReference type="GO" id="GO:0004843">
    <property type="term" value="F:cysteine-type deubiquitinase activity"/>
    <property type="evidence" value="ECO:0007669"/>
    <property type="project" value="InterPro"/>
</dbReference>
<dbReference type="Proteomes" id="UP001152803">
    <property type="component" value="Unassembled WGS sequence"/>
</dbReference>
<dbReference type="Gene3D" id="3.90.70.10">
    <property type="entry name" value="Cysteine proteinases"/>
    <property type="match status" value="1"/>
</dbReference>
<dbReference type="SUPFAM" id="SSF54001">
    <property type="entry name" value="Cysteine proteinases"/>
    <property type="match status" value="1"/>
</dbReference>
<dbReference type="EMBL" id="JAFJMO010000017">
    <property type="protein sequence ID" value="KAJ8252716.1"/>
    <property type="molecule type" value="Genomic_DNA"/>
</dbReference>
<comment type="caution">
    <text evidence="3">The sequence shown here is derived from an EMBL/GenBank/DDBJ whole genome shotgun (WGS) entry which is preliminary data.</text>
</comment>
<proteinExistence type="predicted"/>
<dbReference type="OrthoDB" id="429671at2759"/>
<gene>
    <name evidence="3" type="ORF">COCON_G00220280</name>
</gene>
<feature type="region of interest" description="Disordered" evidence="1">
    <location>
        <begin position="409"/>
        <end position="430"/>
    </location>
</feature>
<evidence type="ECO:0000259" key="2">
    <source>
        <dbReference type="Pfam" id="PF00443"/>
    </source>
</evidence>
<dbReference type="InterPro" id="IPR038765">
    <property type="entry name" value="Papain-like_cys_pep_sf"/>
</dbReference>
<evidence type="ECO:0000313" key="3">
    <source>
        <dbReference type="EMBL" id="KAJ8252716.1"/>
    </source>
</evidence>
<feature type="compositionally biased region" description="Gly residues" evidence="1">
    <location>
        <begin position="187"/>
        <end position="198"/>
    </location>
</feature>
<dbReference type="AlphaFoldDB" id="A0A9Q1CYR2"/>
<evidence type="ECO:0000313" key="4">
    <source>
        <dbReference type="Proteomes" id="UP001152803"/>
    </source>
</evidence>
<keyword evidence="4" id="KW-1185">Reference proteome</keyword>
<dbReference type="InterPro" id="IPR001394">
    <property type="entry name" value="Peptidase_C19_UCH"/>
</dbReference>
<sequence>MAARSNQCIFGEFSADEFLQFFVTPRCYVELPPFNERASSLSQSSGSYCPPPVPYATDTVRLQVCGEDYQHIRFGVDDVMSVDGVVKDGLKVCSTLNPQAPEFILGGPGSQRPPHSPRCGSTEPPPADAGRLGPDLAGAPGSLGQRERKKKKKRPPGYYNYLEDQGPGGHYLEDQGPGGHYLEDEGVGGPGGPGGPGLVNGHALGVTELAPEDTAGDVGVAERGSPAPGASAAGVRTCESADESSLDFSSGPGSSSDSNNMASSSSSSSSHSGGGAEGEARTAEPPPPPAESPQSAGSGRQSPAPGPASPPAACSSSSAPAGGDGEERCVSNGPVEPDAVSLDDGQKDSSVIGGAEAPPMATEARSPPPPAVPTATVPKSWASLFHNSKPVPGGPPAYVEVINAPPTVTAAPAPAQTPEGTPQGPGGPVPVSEDSMAPKLAELIENVKLIHKPVSLQPRGLINKGNWCYINATLQALIACPPMYHLMKSFPALNSTQRPAPPRPCWMASFGL</sequence>
<dbReference type="Pfam" id="PF00443">
    <property type="entry name" value="UCH"/>
    <property type="match status" value="1"/>
</dbReference>
<reference evidence="3" key="1">
    <citation type="journal article" date="2023" name="Science">
        <title>Genome structures resolve the early diversification of teleost fishes.</title>
        <authorList>
            <person name="Parey E."/>
            <person name="Louis A."/>
            <person name="Montfort J."/>
            <person name="Bouchez O."/>
            <person name="Roques C."/>
            <person name="Iampietro C."/>
            <person name="Lluch J."/>
            <person name="Castinel A."/>
            <person name="Donnadieu C."/>
            <person name="Desvignes T."/>
            <person name="Floi Bucao C."/>
            <person name="Jouanno E."/>
            <person name="Wen M."/>
            <person name="Mejri S."/>
            <person name="Dirks R."/>
            <person name="Jansen H."/>
            <person name="Henkel C."/>
            <person name="Chen W.J."/>
            <person name="Zahm M."/>
            <person name="Cabau C."/>
            <person name="Klopp C."/>
            <person name="Thompson A.W."/>
            <person name="Robinson-Rechavi M."/>
            <person name="Braasch I."/>
            <person name="Lecointre G."/>
            <person name="Bobe J."/>
            <person name="Postlethwait J.H."/>
            <person name="Berthelot C."/>
            <person name="Roest Crollius H."/>
            <person name="Guiguen Y."/>
        </authorList>
    </citation>
    <scope>NUCLEOTIDE SEQUENCE</scope>
    <source>
        <strain evidence="3">Concon-B</strain>
    </source>
</reference>
<feature type="region of interest" description="Disordered" evidence="1">
    <location>
        <begin position="216"/>
        <end position="375"/>
    </location>
</feature>
<accession>A0A9Q1CYR2</accession>
<dbReference type="InterPro" id="IPR018200">
    <property type="entry name" value="USP_CS"/>
</dbReference>
<feature type="compositionally biased region" description="Low complexity" evidence="1">
    <location>
        <begin position="311"/>
        <end position="321"/>
    </location>
</feature>
<feature type="compositionally biased region" description="Low complexity" evidence="1">
    <location>
        <begin position="292"/>
        <end position="303"/>
    </location>
</feature>
<feature type="domain" description="Peptidase C19 ubiquitin carboxyl-terminal hydrolase" evidence="2">
    <location>
        <begin position="459"/>
        <end position="497"/>
    </location>
</feature>
<dbReference type="GO" id="GO:0016579">
    <property type="term" value="P:protein deubiquitination"/>
    <property type="evidence" value="ECO:0007669"/>
    <property type="project" value="InterPro"/>
</dbReference>
<feature type="region of interest" description="Disordered" evidence="1">
    <location>
        <begin position="102"/>
        <end position="202"/>
    </location>
</feature>
<evidence type="ECO:0000256" key="1">
    <source>
        <dbReference type="SAM" id="MobiDB-lite"/>
    </source>
</evidence>
<feature type="compositionally biased region" description="Low complexity" evidence="1">
    <location>
        <begin position="224"/>
        <end position="234"/>
    </location>
</feature>
<organism evidence="3 4">
    <name type="scientific">Conger conger</name>
    <name type="common">Conger eel</name>
    <name type="synonym">Muraena conger</name>
    <dbReference type="NCBI Taxonomy" id="82655"/>
    <lineage>
        <taxon>Eukaryota</taxon>
        <taxon>Metazoa</taxon>
        <taxon>Chordata</taxon>
        <taxon>Craniata</taxon>
        <taxon>Vertebrata</taxon>
        <taxon>Euteleostomi</taxon>
        <taxon>Actinopterygii</taxon>
        <taxon>Neopterygii</taxon>
        <taxon>Teleostei</taxon>
        <taxon>Anguilliformes</taxon>
        <taxon>Congridae</taxon>
        <taxon>Conger</taxon>
    </lineage>
</organism>
<feature type="compositionally biased region" description="Low complexity" evidence="1">
    <location>
        <begin position="409"/>
        <end position="422"/>
    </location>
</feature>